<dbReference type="AlphaFoldDB" id="A0A642VCA3"/>
<dbReference type="EMBL" id="SWFS01000118">
    <property type="protein sequence ID" value="KAA8916165.1"/>
    <property type="molecule type" value="Genomic_DNA"/>
</dbReference>
<accession>A0A642VCA3</accession>
<dbReference type="VEuPathDB" id="FungiDB:TRICI_001656"/>
<feature type="region of interest" description="Disordered" evidence="1">
    <location>
        <begin position="89"/>
        <end position="112"/>
    </location>
</feature>
<organism evidence="2 3">
    <name type="scientific">Trichomonascus ciferrii</name>
    <dbReference type="NCBI Taxonomy" id="44093"/>
    <lineage>
        <taxon>Eukaryota</taxon>
        <taxon>Fungi</taxon>
        <taxon>Dikarya</taxon>
        <taxon>Ascomycota</taxon>
        <taxon>Saccharomycotina</taxon>
        <taxon>Dipodascomycetes</taxon>
        <taxon>Dipodascales</taxon>
        <taxon>Trichomonascaceae</taxon>
        <taxon>Trichomonascus</taxon>
        <taxon>Trichomonascus ciferrii complex</taxon>
    </lineage>
</organism>
<gene>
    <name evidence="2" type="ORF">TRICI_001656</name>
</gene>
<evidence type="ECO:0000313" key="2">
    <source>
        <dbReference type="EMBL" id="KAA8916165.1"/>
    </source>
</evidence>
<dbReference type="Proteomes" id="UP000761534">
    <property type="component" value="Unassembled WGS sequence"/>
</dbReference>
<reference evidence="2" key="1">
    <citation type="journal article" date="2019" name="G3 (Bethesda)">
        <title>Genome Assemblies of Two Rare Opportunistic Yeast Pathogens: Diutina rugosa (syn. Candida rugosa) and Trichomonascus ciferrii (syn. Candida ciferrii).</title>
        <authorList>
            <person name="Mixao V."/>
            <person name="Saus E."/>
            <person name="Hansen A.P."/>
            <person name="Lass-Florl C."/>
            <person name="Gabaldon T."/>
        </authorList>
    </citation>
    <scope>NUCLEOTIDE SEQUENCE</scope>
    <source>
        <strain evidence="2">CBS 4856</strain>
    </source>
</reference>
<keyword evidence="3" id="KW-1185">Reference proteome</keyword>
<evidence type="ECO:0000256" key="1">
    <source>
        <dbReference type="SAM" id="MobiDB-lite"/>
    </source>
</evidence>
<evidence type="ECO:0000313" key="3">
    <source>
        <dbReference type="Proteomes" id="UP000761534"/>
    </source>
</evidence>
<proteinExistence type="predicted"/>
<comment type="caution">
    <text evidence="2">The sequence shown here is derived from an EMBL/GenBank/DDBJ whole genome shotgun (WGS) entry which is preliminary data.</text>
</comment>
<sequence length="190" mass="22147">MTIKAKIDELLEQVQLPRERVNGILVLSVQDNTVIYSKDIDKPEDKASMCLSLLSCSTLMAQSFNDSAIKLIRSRTESTEYFLKTLKRPSRKGGNMKKAHNTKPSSHVDGDVNNVLPPYSTWYPEIERLKGGIIRGETSEEFRERREKETTDRVIKNGRPFHRDFHLVDERLYKWVKELDDDNWIYEKSN</sequence>
<feature type="compositionally biased region" description="Basic residues" evidence="1">
    <location>
        <begin position="89"/>
        <end position="101"/>
    </location>
</feature>
<name>A0A642VCA3_9ASCO</name>
<protein>
    <submittedName>
        <fullName evidence="2">Uncharacterized protein</fullName>
    </submittedName>
</protein>